<dbReference type="Proteomes" id="UP000006310">
    <property type="component" value="Chromosome 4"/>
</dbReference>
<feature type="domain" description="Myotubularin phosphatase" evidence="4">
    <location>
        <begin position="153"/>
        <end position="615"/>
    </location>
</feature>
<feature type="binding site" evidence="3">
    <location>
        <begin position="314"/>
        <end position="315"/>
    </location>
    <ligand>
        <name>substrate</name>
    </ligand>
</feature>
<dbReference type="Gene3D" id="2.30.29.30">
    <property type="entry name" value="Pleckstrin-homology domain (PH domain)/Phosphotyrosine-binding domain (PTB)"/>
    <property type="match status" value="1"/>
</dbReference>
<dbReference type="eggNOG" id="KOG1089">
    <property type="taxonomic scope" value="Eukaryota"/>
</dbReference>
<dbReference type="KEGG" id="kng:KNAG_0D01230"/>
<dbReference type="InterPro" id="IPR030564">
    <property type="entry name" value="Myotubularin"/>
</dbReference>
<dbReference type="HOGENOM" id="CLU_001839_5_1_1"/>
<evidence type="ECO:0000259" key="4">
    <source>
        <dbReference type="PROSITE" id="PS51339"/>
    </source>
</evidence>
<protein>
    <recommendedName>
        <fullName evidence="4">Myotubularin phosphatase domain-containing protein</fullName>
    </recommendedName>
</protein>
<dbReference type="GO" id="GO:0046856">
    <property type="term" value="P:phosphatidylinositol dephosphorylation"/>
    <property type="evidence" value="ECO:0007669"/>
    <property type="project" value="EnsemblFungi"/>
</dbReference>
<evidence type="ECO:0000256" key="1">
    <source>
        <dbReference type="ARBA" id="ARBA00007471"/>
    </source>
</evidence>
<dbReference type="GeneID" id="34525564"/>
<dbReference type="GO" id="GO:0004438">
    <property type="term" value="F:phosphatidylinositol-3-phosphate phosphatase activity"/>
    <property type="evidence" value="ECO:0007669"/>
    <property type="project" value="EnsemblFungi"/>
</dbReference>
<dbReference type="InterPro" id="IPR029021">
    <property type="entry name" value="Prot-tyrosine_phosphatase-like"/>
</dbReference>
<evidence type="ECO:0000256" key="2">
    <source>
        <dbReference type="PIRSR" id="PIRSR630564-1"/>
    </source>
</evidence>
<dbReference type="EMBL" id="HE978317">
    <property type="protein sequence ID" value="CCK69875.1"/>
    <property type="molecule type" value="Genomic_DNA"/>
</dbReference>
<evidence type="ECO:0000313" key="6">
    <source>
        <dbReference type="Proteomes" id="UP000006310"/>
    </source>
</evidence>
<dbReference type="PROSITE" id="PS00383">
    <property type="entry name" value="TYR_PHOSPHATASE_1"/>
    <property type="match status" value="1"/>
</dbReference>
<comment type="similarity">
    <text evidence="1">Belongs to the protein-tyrosine phosphatase family. Non-receptor class myotubularin subfamily.</text>
</comment>
<dbReference type="SUPFAM" id="SSF52799">
    <property type="entry name" value="(Phosphotyrosine protein) phosphatases II"/>
    <property type="match status" value="1"/>
</dbReference>
<dbReference type="PANTHER" id="PTHR10807:SF128">
    <property type="entry name" value="PHOSPHATIDYLINOSITOL-3,5-BISPHOSPHATE 3-PHOSPHATASE"/>
    <property type="match status" value="1"/>
</dbReference>
<dbReference type="InterPro" id="IPR010569">
    <property type="entry name" value="Myotubularin-like_Pase_dom"/>
</dbReference>
<dbReference type="OrthoDB" id="271628at2759"/>
<feature type="binding site" evidence="3">
    <location>
        <begin position="380"/>
        <end position="386"/>
    </location>
    <ligand>
        <name>substrate</name>
    </ligand>
</feature>
<dbReference type="InterPro" id="IPR011993">
    <property type="entry name" value="PH-like_dom_sf"/>
</dbReference>
<dbReference type="AlphaFoldDB" id="J7R4V3"/>
<dbReference type="GO" id="GO:0005737">
    <property type="term" value="C:cytoplasm"/>
    <property type="evidence" value="ECO:0007669"/>
    <property type="project" value="TreeGrafter"/>
</dbReference>
<dbReference type="RefSeq" id="XP_022464121.1">
    <property type="nucleotide sequence ID" value="XM_022607535.1"/>
</dbReference>
<evidence type="ECO:0000313" key="5">
    <source>
        <dbReference type="EMBL" id="CCK69875.1"/>
    </source>
</evidence>
<dbReference type="PROSITE" id="PS51339">
    <property type="entry name" value="PPASE_MYOTUBULARIN"/>
    <property type="match status" value="1"/>
</dbReference>
<dbReference type="SUPFAM" id="SSF50729">
    <property type="entry name" value="PH domain-like"/>
    <property type="match status" value="1"/>
</dbReference>
<reference evidence="6" key="2">
    <citation type="submission" date="2012-08" db="EMBL/GenBank/DDBJ databases">
        <title>Genome sequence of Kazachstania naganishii.</title>
        <authorList>
            <person name="Gordon J.L."/>
            <person name="Armisen D."/>
            <person name="Proux-Wera E."/>
            <person name="OhEigeartaigh S.S."/>
            <person name="Byrne K.P."/>
            <person name="Wolfe K.H."/>
        </authorList>
    </citation>
    <scope>NUCLEOTIDE SEQUENCE [LARGE SCALE GENOMIC DNA]</scope>
    <source>
        <strain evidence="6">ATCC MYA-139 / BCRC 22969 / CBS 8797 / CCRC 22969 / KCTC 17520 / NBRC 10181 / NCYC 3082</strain>
    </source>
</reference>
<feature type="active site" description="Phosphocysteine intermediate" evidence="2">
    <location>
        <position position="380"/>
    </location>
</feature>
<reference evidence="5 6" key="1">
    <citation type="journal article" date="2011" name="Proc. Natl. Acad. Sci. U.S.A.">
        <title>Evolutionary erosion of yeast sex chromosomes by mating-type switching accidents.</title>
        <authorList>
            <person name="Gordon J.L."/>
            <person name="Armisen D."/>
            <person name="Proux-Wera E."/>
            <person name="Oheigeartaigh S.S."/>
            <person name="Byrne K.P."/>
            <person name="Wolfe K.H."/>
        </authorList>
    </citation>
    <scope>NUCLEOTIDE SEQUENCE [LARGE SCALE GENOMIC DNA]</scope>
    <source>
        <strain evidence="6">ATCC MYA-139 / BCRC 22969 / CBS 8797 / CCRC 22969 / KCTC 17520 / NBRC 10181 / NCYC 3082</strain>
    </source>
</reference>
<dbReference type="STRING" id="1071383.J7R4V3"/>
<name>J7R4V3_HUIN7</name>
<gene>
    <name evidence="5" type="primary">KNAG0D01230</name>
    <name evidence="5" type="ordered locus">KNAG_0D01230</name>
</gene>
<dbReference type="GO" id="GO:0003729">
    <property type="term" value="F:mRNA binding"/>
    <property type="evidence" value="ECO:0007669"/>
    <property type="project" value="EnsemblFungi"/>
</dbReference>
<keyword evidence="6" id="KW-1185">Reference proteome</keyword>
<dbReference type="PANTHER" id="PTHR10807">
    <property type="entry name" value="MYOTUBULARIN-RELATED"/>
    <property type="match status" value="1"/>
</dbReference>
<dbReference type="OMA" id="RTMEGFM"/>
<accession>J7R4V3</accession>
<organism evidence="5 6">
    <name type="scientific">Huiozyma naganishii (strain ATCC MYA-139 / BCRC 22969 / CBS 8797 / KCTC 17520 / NBRC 10181 / NCYC 3082 / Yp74L-3)</name>
    <name type="common">Yeast</name>
    <name type="synonym">Kazachstania naganishii</name>
    <dbReference type="NCBI Taxonomy" id="1071383"/>
    <lineage>
        <taxon>Eukaryota</taxon>
        <taxon>Fungi</taxon>
        <taxon>Dikarya</taxon>
        <taxon>Ascomycota</taxon>
        <taxon>Saccharomycotina</taxon>
        <taxon>Saccharomycetes</taxon>
        <taxon>Saccharomycetales</taxon>
        <taxon>Saccharomycetaceae</taxon>
        <taxon>Huiozyma</taxon>
    </lineage>
</organism>
<proteinExistence type="inferred from homology"/>
<dbReference type="Pfam" id="PF06602">
    <property type="entry name" value="Myotub-related"/>
    <property type="match status" value="1"/>
</dbReference>
<sequence>MEYIKVAKVDNVILHKKGIPQRGTLHLTTHHLIFSYTVTSTDDTNEFWFPYPMINAVFKNRSSALTSKRDDPILASQPAKDTLNWISENVDLWSMTNIKVIGKDYTVFSLDFVSTHEASDVFDSLLRLTVLEDIRQLYAFIYVPNERETQFNSWTLYDVSKEAERQGLKLGQDSCPWRITDINQEYKLADTYPQKLIVPTLASDTLLTHASKYRSKARIPVLCYSYRRNKCVILRSSQPLPGITKQRSIQDEKLLQLSFECSESKKPVRNLVVDARPMANALAQIALGGGIENMDNYKFPEASVTKRLFLGIDNIHVMSDTMSNLIDSFLIDTDVSSELSQALIHKKAFHWLRSVELILSSVDKLVKSIVFNNANILVHCSDGWDRTAQICSLIQLCIDPYYRTFEGFMVLIEKDWVSLGHRFAERCAHLSSSEIFHDNSSSFSKNITSQTSELFFGKDTKQNIDDDTYMNLSTSTDLLTDTSLFKTNNKTLTFATKDRTLKFASPIFQQFLDCVYQLHTQNPTQFEFNERFLRRLVYHVYSCQYGTFLFNSECERQKYQAEQATRSVWDYFRSRKDTFQNKQYQKEKPVSDKQQDPEDLILPELNKIKWWWQLYGRRNSEMNGPVAKGDANASSIGLVNTTKDILSSFNFFSKR</sequence>
<evidence type="ECO:0000256" key="3">
    <source>
        <dbReference type="PIRSR" id="PIRSR630564-2"/>
    </source>
</evidence>
<dbReference type="InterPro" id="IPR016130">
    <property type="entry name" value="Tyr_Pase_AS"/>
</dbReference>
<dbReference type="GO" id="GO:0016020">
    <property type="term" value="C:membrane"/>
    <property type="evidence" value="ECO:0007669"/>
    <property type="project" value="TreeGrafter"/>
</dbReference>